<evidence type="ECO:0000313" key="2">
    <source>
        <dbReference type="EMBL" id="OWF45083.1"/>
    </source>
</evidence>
<name>A0A210Q8L9_MIZYE</name>
<keyword evidence="3" id="KW-1185">Reference proteome</keyword>
<dbReference type="AlphaFoldDB" id="A0A210Q8L9"/>
<sequence length="189" mass="21404">MPLEARSRYKHHHHHHHNRNDKVTTASLNFRSSSSRPRSQSLTFAWLLRQAENVCPLPHQIRSLVEPSGVVCYQNGGVTDLTKKALKSFVRVNKSAECEASLTRIQSKCEIDALINVVVPLVPKETMATRIETQTRRNLAAIRCTLSKLGSLAPACGSVKDLRIYQLVSELIQKQPFKLRGDVDFRNFF</sequence>
<reference evidence="2 3" key="1">
    <citation type="journal article" date="2017" name="Nat. Ecol. Evol.">
        <title>Scallop genome provides insights into evolution of bilaterian karyotype and development.</title>
        <authorList>
            <person name="Wang S."/>
            <person name="Zhang J."/>
            <person name="Jiao W."/>
            <person name="Li J."/>
            <person name="Xun X."/>
            <person name="Sun Y."/>
            <person name="Guo X."/>
            <person name="Huan P."/>
            <person name="Dong B."/>
            <person name="Zhang L."/>
            <person name="Hu X."/>
            <person name="Sun X."/>
            <person name="Wang J."/>
            <person name="Zhao C."/>
            <person name="Wang Y."/>
            <person name="Wang D."/>
            <person name="Huang X."/>
            <person name="Wang R."/>
            <person name="Lv J."/>
            <person name="Li Y."/>
            <person name="Zhang Z."/>
            <person name="Liu B."/>
            <person name="Lu W."/>
            <person name="Hui Y."/>
            <person name="Liang J."/>
            <person name="Zhou Z."/>
            <person name="Hou R."/>
            <person name="Li X."/>
            <person name="Liu Y."/>
            <person name="Li H."/>
            <person name="Ning X."/>
            <person name="Lin Y."/>
            <person name="Zhao L."/>
            <person name="Xing Q."/>
            <person name="Dou J."/>
            <person name="Li Y."/>
            <person name="Mao J."/>
            <person name="Guo H."/>
            <person name="Dou H."/>
            <person name="Li T."/>
            <person name="Mu C."/>
            <person name="Jiang W."/>
            <person name="Fu Q."/>
            <person name="Fu X."/>
            <person name="Miao Y."/>
            <person name="Liu J."/>
            <person name="Yu Q."/>
            <person name="Li R."/>
            <person name="Liao H."/>
            <person name="Li X."/>
            <person name="Kong Y."/>
            <person name="Jiang Z."/>
            <person name="Chourrout D."/>
            <person name="Li R."/>
            <person name="Bao Z."/>
        </authorList>
    </citation>
    <scope>NUCLEOTIDE SEQUENCE [LARGE SCALE GENOMIC DNA]</scope>
    <source>
        <strain evidence="2 3">PY_sf001</strain>
    </source>
</reference>
<proteinExistence type="predicted"/>
<accession>A0A210Q8L9</accession>
<feature type="compositionally biased region" description="Basic residues" evidence="1">
    <location>
        <begin position="8"/>
        <end position="19"/>
    </location>
</feature>
<feature type="region of interest" description="Disordered" evidence="1">
    <location>
        <begin position="1"/>
        <end position="36"/>
    </location>
</feature>
<organism evidence="2 3">
    <name type="scientific">Mizuhopecten yessoensis</name>
    <name type="common">Japanese scallop</name>
    <name type="synonym">Patinopecten yessoensis</name>
    <dbReference type="NCBI Taxonomy" id="6573"/>
    <lineage>
        <taxon>Eukaryota</taxon>
        <taxon>Metazoa</taxon>
        <taxon>Spiralia</taxon>
        <taxon>Lophotrochozoa</taxon>
        <taxon>Mollusca</taxon>
        <taxon>Bivalvia</taxon>
        <taxon>Autobranchia</taxon>
        <taxon>Pteriomorphia</taxon>
        <taxon>Pectinida</taxon>
        <taxon>Pectinoidea</taxon>
        <taxon>Pectinidae</taxon>
        <taxon>Mizuhopecten</taxon>
    </lineage>
</organism>
<gene>
    <name evidence="2" type="ORF">KP79_PYT14551</name>
</gene>
<evidence type="ECO:0000313" key="3">
    <source>
        <dbReference type="Proteomes" id="UP000242188"/>
    </source>
</evidence>
<evidence type="ECO:0000256" key="1">
    <source>
        <dbReference type="SAM" id="MobiDB-lite"/>
    </source>
</evidence>
<dbReference type="EMBL" id="NEDP02004580">
    <property type="protein sequence ID" value="OWF45083.1"/>
    <property type="molecule type" value="Genomic_DNA"/>
</dbReference>
<comment type="caution">
    <text evidence="2">The sequence shown here is derived from an EMBL/GenBank/DDBJ whole genome shotgun (WGS) entry which is preliminary data.</text>
</comment>
<dbReference type="Proteomes" id="UP000242188">
    <property type="component" value="Unassembled WGS sequence"/>
</dbReference>
<protein>
    <submittedName>
        <fullName evidence="2">Uncharacterized protein</fullName>
    </submittedName>
</protein>